<organism evidence="2 3">
    <name type="scientific">titi monkey adenovirus 1</name>
    <dbReference type="NCBI Taxonomy" id="3123084"/>
    <lineage>
        <taxon>Viruses</taxon>
        <taxon>Varidnaviria</taxon>
        <taxon>Bamfordvirae</taxon>
        <taxon>Preplasmiviricota</taxon>
        <taxon>Polisuviricotina</taxon>
        <taxon>Pharingeaviricetes</taxon>
        <taxon>Rowavirales</taxon>
        <taxon>Adenoviridae</taxon>
        <taxon>Mastadenovirus</taxon>
        <taxon>Mastadenovirus simuli</taxon>
        <taxon>Platyrrhini mastadenovirus A</taxon>
    </lineage>
</organism>
<evidence type="ECO:0000256" key="1">
    <source>
        <dbReference type="SAM" id="Phobius"/>
    </source>
</evidence>
<keyword evidence="3" id="KW-1185">Reference proteome</keyword>
<dbReference type="EMBL" id="HQ913600">
    <property type="protein sequence ID" value="AEK98465.1"/>
    <property type="molecule type" value="Genomic_DNA"/>
</dbReference>
<keyword evidence="1" id="KW-0472">Membrane</keyword>
<evidence type="ECO:0000313" key="2">
    <source>
        <dbReference type="EMBL" id="AEK98465.1"/>
    </source>
</evidence>
<dbReference type="Proteomes" id="UP000121920">
    <property type="component" value="Segment"/>
</dbReference>
<sequence>MANPRLLTVLACLAILLTFLPLCQTTCHERDFEVEIGGDLDIDVFQVFEHWHITFKRLYNRTVGQRLVCDSSSGPTDYGFSFNDHFLQLRHATKDHIGIFTLEVEYNDPTYWFPAVARCPINITLVDFTEPKCILGCTVEDHGFIKDVMLMCNTSHDIIMTVVSDTVSTDMHHRFLATAYTSNLVILVVAFNNQSTAITHFVMTPPWINDTSCPNLITINITTRHGFNDNSEWEEVGQLGFSHSAQSDAVCDHDHTSYILIIVIAFLFMLAELLFILYLYHKYFNWGRGYRGPPIILENKSDAPAPKYSYRYA</sequence>
<protein>
    <submittedName>
        <fullName evidence="2">E3 CR1-beta1</fullName>
    </submittedName>
</protein>
<keyword evidence="1" id="KW-0812">Transmembrane</keyword>
<reference evidence="2 3" key="1">
    <citation type="journal article" date="2011" name="PLoS Pathog.">
        <title>Cross-species transmission of a novel adenovirus associated with a fulminant pneumonia outbreak in a new world monkey colony.</title>
        <authorList>
            <person name="Chen E.C."/>
            <person name="Yagi S."/>
            <person name="Kelly K.R."/>
            <person name="Mendoza S.P."/>
            <person name="Maninger N."/>
            <person name="Rosenthal A."/>
            <person name="Spinner A."/>
            <person name="Bales K.L."/>
            <person name="Schnurr D.P."/>
            <person name="Lerche N.W."/>
            <person name="Chiu C.Y."/>
        </authorList>
    </citation>
    <scope>NUCLEOTIDE SEQUENCE [LARGE SCALE GENOMIC DNA]</scope>
</reference>
<feature type="transmembrane region" description="Helical" evidence="1">
    <location>
        <begin position="258"/>
        <end position="280"/>
    </location>
</feature>
<proteinExistence type="predicted"/>
<keyword evidence="1" id="KW-1133">Transmembrane helix</keyword>
<dbReference type="GeneID" id="15486137"/>
<dbReference type="RefSeq" id="YP_007518332.1">
    <property type="nucleotide sequence ID" value="NC_020487.1"/>
</dbReference>
<accession>G0ZAJ4</accession>
<name>G0ZAJ4_9ADEN</name>
<evidence type="ECO:0000313" key="3">
    <source>
        <dbReference type="Proteomes" id="UP000121920"/>
    </source>
</evidence>
<dbReference type="KEGG" id="vg:15486137"/>